<reference evidence="2" key="1">
    <citation type="journal article" date="2023" name="G3 (Bethesda)">
        <title>Genome assembly and association tests identify interacting loci associated with vigor, precocity, and sex in interspecific pistachio rootstocks.</title>
        <authorList>
            <person name="Palmer W."/>
            <person name="Jacygrad E."/>
            <person name="Sagayaradj S."/>
            <person name="Cavanaugh K."/>
            <person name="Han R."/>
            <person name="Bertier L."/>
            <person name="Beede B."/>
            <person name="Kafkas S."/>
            <person name="Golino D."/>
            <person name="Preece J."/>
            <person name="Michelmore R."/>
        </authorList>
    </citation>
    <scope>NUCLEOTIDE SEQUENCE [LARGE SCALE GENOMIC DNA]</scope>
</reference>
<evidence type="ECO:0000313" key="1">
    <source>
        <dbReference type="EMBL" id="KAJ0085142.1"/>
    </source>
</evidence>
<keyword evidence="2" id="KW-1185">Reference proteome</keyword>
<dbReference type="EMBL" id="CM047906">
    <property type="protein sequence ID" value="KAJ0085142.1"/>
    <property type="molecule type" value="Genomic_DNA"/>
</dbReference>
<organism evidence="1 2">
    <name type="scientific">Pistacia atlantica</name>
    <dbReference type="NCBI Taxonomy" id="434234"/>
    <lineage>
        <taxon>Eukaryota</taxon>
        <taxon>Viridiplantae</taxon>
        <taxon>Streptophyta</taxon>
        <taxon>Embryophyta</taxon>
        <taxon>Tracheophyta</taxon>
        <taxon>Spermatophyta</taxon>
        <taxon>Magnoliopsida</taxon>
        <taxon>eudicotyledons</taxon>
        <taxon>Gunneridae</taxon>
        <taxon>Pentapetalae</taxon>
        <taxon>rosids</taxon>
        <taxon>malvids</taxon>
        <taxon>Sapindales</taxon>
        <taxon>Anacardiaceae</taxon>
        <taxon>Pistacia</taxon>
    </lineage>
</organism>
<gene>
    <name evidence="1" type="ORF">Patl1_07266</name>
</gene>
<proteinExistence type="predicted"/>
<dbReference type="Proteomes" id="UP001164250">
    <property type="component" value="Chromosome 10"/>
</dbReference>
<name>A0ACC1ADM9_9ROSI</name>
<comment type="caution">
    <text evidence="1">The sequence shown here is derived from an EMBL/GenBank/DDBJ whole genome shotgun (WGS) entry which is preliminary data.</text>
</comment>
<sequence>MAASGDTRGTYINSNQKDSEADFQVIVKEGSNSIQTDSATDTLYGKDCLPSQLSKKDVENISSINSPIISANNGSTQDSLPETNALIEDVMAQDWQEAPPHQIMTATPQLSEISSQAMHPGGSKRPTWKRKARGINHINVEEAPPHPMICISWNCRGLGSPQIVRELHHWVKTKCPDFVFLMETKCNRNKLELIRNKIGFSRSFVVESRRASGGIAMLWKDDNEVDLVSYTQHHISIIVNQPTANQKFILTGFYGHPDASKRIALLDCDLSEIPFNGDFFTWNNGREGWYFTKEKLDKGFGNKAWFELFLDCIVNSLSVSSSDRKLIFFQIRGELETEIRKHRPFRYEAAWDNRAECGELIQREWLCILNSNSSLPGAMEGLQRCKEKLSTWSKSTFRNQRNTVTDKLSQLKHLEDTNRGNLMLSSRSQVMMADRLITDNAIVAFEVMHTMNTSLKGKDGYMVLKLDMSKAYDRLEWSFLQAVLIKMGFSLTWIKVIMNCLSSVTYSVLINGIPQKPFKPSCGIRQGDPLSPCLFIIGAEALSRLIQDAEDQELSKGFQWGVPK</sequence>
<protein>
    <submittedName>
        <fullName evidence="1">Uncharacterized protein</fullName>
    </submittedName>
</protein>
<evidence type="ECO:0000313" key="2">
    <source>
        <dbReference type="Proteomes" id="UP001164250"/>
    </source>
</evidence>
<accession>A0ACC1ADM9</accession>